<organism evidence="1">
    <name type="scientific">Flavobacterium columnare</name>
    <dbReference type="NCBI Taxonomy" id="996"/>
    <lineage>
        <taxon>Bacteria</taxon>
        <taxon>Pseudomonadati</taxon>
        <taxon>Bacteroidota</taxon>
        <taxon>Flavobacteriia</taxon>
        <taxon>Flavobacteriales</taxon>
        <taxon>Flavobacteriaceae</taxon>
        <taxon>Flavobacterium</taxon>
    </lineage>
</organism>
<evidence type="ECO:0000313" key="1">
    <source>
        <dbReference type="EMBL" id="RVU89294.1"/>
    </source>
</evidence>
<dbReference type="RefSeq" id="WP_123910292.1">
    <property type="nucleotide sequence ID" value="NZ_RWGX02000014.1"/>
</dbReference>
<sequence length="145" mass="16741">MIEKISLYIFSGSYFYLTPKKSYPILILNLLEYFLILGMPKKIQIVINEDLDFLEKLLTKTSGSLKKDRVKTLILIKKGKYVYYSDIAKKLGRTEKTVRVWGQDYLKNDISEMLCVRSGGNNTKQISDKMAKSVEQKLTDSKTLI</sequence>
<dbReference type="AlphaFoldDB" id="A0AA94F2A6"/>
<protein>
    <submittedName>
        <fullName evidence="1">Helix-turn-helix domain-containing protein</fullName>
    </submittedName>
</protein>
<name>A0AA94F2A6_9FLAO</name>
<reference evidence="1" key="1">
    <citation type="submission" date="2018-12" db="EMBL/GenBank/DDBJ databases">
        <title>Draft genome sequence of Flaovobacterium columnare BGFS27 isolated from channel catfish in Alabama.</title>
        <authorList>
            <person name="Cai W."/>
            <person name="Arias C."/>
        </authorList>
    </citation>
    <scope>NUCLEOTIDE SEQUENCE [LARGE SCALE GENOMIC DNA]</scope>
    <source>
        <strain evidence="1">BGFS27</strain>
    </source>
</reference>
<gene>
    <name evidence="1" type="ORF">EJB19_03985</name>
</gene>
<comment type="caution">
    <text evidence="1">The sequence shown here is derived from an EMBL/GenBank/DDBJ whole genome shotgun (WGS) entry which is preliminary data.</text>
</comment>
<proteinExistence type="predicted"/>
<accession>A0AA94F2A6</accession>
<dbReference type="EMBL" id="RWGX01000003">
    <property type="protein sequence ID" value="RVU89294.1"/>
    <property type="molecule type" value="Genomic_DNA"/>
</dbReference>